<dbReference type="Proteomes" id="UP000479000">
    <property type="component" value="Unassembled WGS sequence"/>
</dbReference>
<proteinExistence type="predicted"/>
<dbReference type="AlphaFoldDB" id="A0A6H5GJA3"/>
<evidence type="ECO:0000313" key="1">
    <source>
        <dbReference type="EMBL" id="CAB0003021.1"/>
    </source>
</evidence>
<accession>A0A6H5GJA3</accession>
<keyword evidence="2" id="KW-1185">Reference proteome</keyword>
<name>A0A6H5GJA3_9HEMI</name>
<gene>
    <name evidence="1" type="ORF">NTEN_LOCUS8715</name>
</gene>
<organism evidence="1 2">
    <name type="scientific">Nesidiocoris tenuis</name>
    <dbReference type="NCBI Taxonomy" id="355587"/>
    <lineage>
        <taxon>Eukaryota</taxon>
        <taxon>Metazoa</taxon>
        <taxon>Ecdysozoa</taxon>
        <taxon>Arthropoda</taxon>
        <taxon>Hexapoda</taxon>
        <taxon>Insecta</taxon>
        <taxon>Pterygota</taxon>
        <taxon>Neoptera</taxon>
        <taxon>Paraneoptera</taxon>
        <taxon>Hemiptera</taxon>
        <taxon>Heteroptera</taxon>
        <taxon>Panheteroptera</taxon>
        <taxon>Cimicomorpha</taxon>
        <taxon>Miridae</taxon>
        <taxon>Dicyphina</taxon>
        <taxon>Nesidiocoris</taxon>
    </lineage>
</organism>
<protein>
    <submittedName>
        <fullName evidence="1">Uncharacterized protein</fullName>
    </submittedName>
</protein>
<sequence>MSKYCDGRCRRCGGQMTSGWDCGLTNHTWTWIPGHREMTGIRRERANRGLANEDRKYRKAEAFTAGRPRQPPI</sequence>
<evidence type="ECO:0000313" key="2">
    <source>
        <dbReference type="Proteomes" id="UP000479000"/>
    </source>
</evidence>
<feature type="non-terminal residue" evidence="1">
    <location>
        <position position="73"/>
    </location>
</feature>
<reference evidence="1 2" key="1">
    <citation type="submission" date="2020-02" db="EMBL/GenBank/DDBJ databases">
        <authorList>
            <person name="Ferguson B K."/>
        </authorList>
    </citation>
    <scope>NUCLEOTIDE SEQUENCE [LARGE SCALE GENOMIC DNA]</scope>
</reference>
<dbReference type="EMBL" id="CADCXU010013255">
    <property type="protein sequence ID" value="CAB0003021.1"/>
    <property type="molecule type" value="Genomic_DNA"/>
</dbReference>